<dbReference type="GO" id="GO:0003677">
    <property type="term" value="F:DNA binding"/>
    <property type="evidence" value="ECO:0007669"/>
    <property type="project" value="InterPro"/>
</dbReference>
<evidence type="ECO:0000256" key="4">
    <source>
        <dbReference type="ARBA" id="ARBA00023163"/>
    </source>
</evidence>
<evidence type="ECO:0000256" key="1">
    <source>
        <dbReference type="ARBA" id="ARBA00010641"/>
    </source>
</evidence>
<accession>A0A1X7BW25</accession>
<dbReference type="SUPFAM" id="SSF88659">
    <property type="entry name" value="Sigma3 and sigma4 domains of RNA polymerase sigma factors"/>
    <property type="match status" value="1"/>
</dbReference>
<dbReference type="EMBL" id="FWXB01000017">
    <property type="protein sequence ID" value="SMC13826.1"/>
    <property type="molecule type" value="Genomic_DNA"/>
</dbReference>
<dbReference type="InterPro" id="IPR039425">
    <property type="entry name" value="RNA_pol_sigma-70-like"/>
</dbReference>
<dbReference type="InterPro" id="IPR014284">
    <property type="entry name" value="RNA_pol_sigma-70_dom"/>
</dbReference>
<evidence type="ECO:0000259" key="6">
    <source>
        <dbReference type="Pfam" id="PF08281"/>
    </source>
</evidence>
<sequence length="184" mass="20252">MGNTVGNDSIRYFSKNNSESAVRDGLPDCFPRLWRFCLSLTGRRDAADDLAQATCARAIEKAAHFQAGTHLDRWLFVMARRVWLNEVRKDAIRGSAGFVAIEENEISDGSAPAETNIFAREVLSELNRLPEAQRVAALLVFVEGYKYAEAAEILDIPTGTVMSRISAARASLARRMDQATGTGK</sequence>
<gene>
    <name evidence="7" type="primary">sigR</name>
    <name evidence="7" type="ORF">ROA7745_03686</name>
</gene>
<dbReference type="InterPro" id="IPR007627">
    <property type="entry name" value="RNA_pol_sigma70_r2"/>
</dbReference>
<dbReference type="Pfam" id="PF04542">
    <property type="entry name" value="Sigma70_r2"/>
    <property type="match status" value="1"/>
</dbReference>
<dbReference type="NCBIfam" id="TIGR02937">
    <property type="entry name" value="sigma70-ECF"/>
    <property type="match status" value="1"/>
</dbReference>
<dbReference type="GO" id="GO:0006352">
    <property type="term" value="P:DNA-templated transcription initiation"/>
    <property type="evidence" value="ECO:0007669"/>
    <property type="project" value="InterPro"/>
</dbReference>
<dbReference type="PANTHER" id="PTHR43133">
    <property type="entry name" value="RNA POLYMERASE ECF-TYPE SIGMA FACTO"/>
    <property type="match status" value="1"/>
</dbReference>
<dbReference type="Pfam" id="PF08281">
    <property type="entry name" value="Sigma70_r4_2"/>
    <property type="match status" value="1"/>
</dbReference>
<reference evidence="7 8" key="1">
    <citation type="submission" date="2017-03" db="EMBL/GenBank/DDBJ databases">
        <authorList>
            <person name="Afonso C.L."/>
            <person name="Miller P.J."/>
            <person name="Scott M.A."/>
            <person name="Spackman E."/>
            <person name="Goraichik I."/>
            <person name="Dimitrov K.M."/>
            <person name="Suarez D.L."/>
            <person name="Swayne D.E."/>
        </authorList>
    </citation>
    <scope>NUCLEOTIDE SEQUENCE [LARGE SCALE GENOMIC DNA]</scope>
    <source>
        <strain evidence="7 8">CECT 7745</strain>
    </source>
</reference>
<dbReference type="InterPro" id="IPR013324">
    <property type="entry name" value="RNA_pol_sigma_r3/r4-like"/>
</dbReference>
<dbReference type="Gene3D" id="1.10.10.10">
    <property type="entry name" value="Winged helix-like DNA-binding domain superfamily/Winged helix DNA-binding domain"/>
    <property type="match status" value="1"/>
</dbReference>
<dbReference type="PANTHER" id="PTHR43133:SF25">
    <property type="entry name" value="RNA POLYMERASE SIGMA FACTOR RFAY-RELATED"/>
    <property type="match status" value="1"/>
</dbReference>
<keyword evidence="8" id="KW-1185">Reference proteome</keyword>
<feature type="domain" description="RNA polymerase sigma-70 region 2" evidence="5">
    <location>
        <begin position="31"/>
        <end position="90"/>
    </location>
</feature>
<keyword evidence="4" id="KW-0804">Transcription</keyword>
<evidence type="ECO:0000313" key="8">
    <source>
        <dbReference type="Proteomes" id="UP000193224"/>
    </source>
</evidence>
<dbReference type="InterPro" id="IPR013325">
    <property type="entry name" value="RNA_pol_sigma_r2"/>
</dbReference>
<proteinExistence type="inferred from homology"/>
<organism evidence="7 8">
    <name type="scientific">Roseovarius aestuarii</name>
    <dbReference type="NCBI Taxonomy" id="475083"/>
    <lineage>
        <taxon>Bacteria</taxon>
        <taxon>Pseudomonadati</taxon>
        <taxon>Pseudomonadota</taxon>
        <taxon>Alphaproteobacteria</taxon>
        <taxon>Rhodobacterales</taxon>
        <taxon>Roseobacteraceae</taxon>
        <taxon>Roseovarius</taxon>
    </lineage>
</organism>
<name>A0A1X7BW25_9RHOB</name>
<protein>
    <submittedName>
        <fullName evidence="7">ECF RNA polymerase sigma factor SigR</fullName>
    </submittedName>
</protein>
<dbReference type="Proteomes" id="UP000193224">
    <property type="component" value="Unassembled WGS sequence"/>
</dbReference>
<evidence type="ECO:0000259" key="5">
    <source>
        <dbReference type="Pfam" id="PF04542"/>
    </source>
</evidence>
<dbReference type="CDD" id="cd06171">
    <property type="entry name" value="Sigma70_r4"/>
    <property type="match status" value="1"/>
</dbReference>
<dbReference type="AlphaFoldDB" id="A0A1X7BW25"/>
<comment type="similarity">
    <text evidence="1">Belongs to the sigma-70 factor family. ECF subfamily.</text>
</comment>
<keyword evidence="2" id="KW-0805">Transcription regulation</keyword>
<evidence type="ECO:0000256" key="3">
    <source>
        <dbReference type="ARBA" id="ARBA00023082"/>
    </source>
</evidence>
<dbReference type="InterPro" id="IPR013249">
    <property type="entry name" value="RNA_pol_sigma70_r4_t2"/>
</dbReference>
<evidence type="ECO:0000256" key="2">
    <source>
        <dbReference type="ARBA" id="ARBA00023015"/>
    </source>
</evidence>
<evidence type="ECO:0000313" key="7">
    <source>
        <dbReference type="EMBL" id="SMC13826.1"/>
    </source>
</evidence>
<dbReference type="GO" id="GO:0016987">
    <property type="term" value="F:sigma factor activity"/>
    <property type="evidence" value="ECO:0007669"/>
    <property type="project" value="UniProtKB-KW"/>
</dbReference>
<dbReference type="SUPFAM" id="SSF88946">
    <property type="entry name" value="Sigma2 domain of RNA polymerase sigma factors"/>
    <property type="match status" value="1"/>
</dbReference>
<dbReference type="Gene3D" id="1.10.1740.10">
    <property type="match status" value="1"/>
</dbReference>
<feature type="domain" description="RNA polymerase sigma factor 70 region 4 type 2" evidence="6">
    <location>
        <begin position="120"/>
        <end position="172"/>
    </location>
</feature>
<keyword evidence="3" id="KW-0731">Sigma factor</keyword>
<dbReference type="InterPro" id="IPR036388">
    <property type="entry name" value="WH-like_DNA-bd_sf"/>
</dbReference>